<dbReference type="PANTHER" id="PTHR33048">
    <property type="entry name" value="PTH11-LIKE INTEGRAL MEMBRANE PROTEIN (AFU_ORTHOLOGUE AFUA_5G11245)"/>
    <property type="match status" value="1"/>
</dbReference>
<feature type="region of interest" description="Disordered" evidence="6">
    <location>
        <begin position="189"/>
        <end position="240"/>
    </location>
</feature>
<evidence type="ECO:0000313" key="10">
    <source>
        <dbReference type="Proteomes" id="UP001140510"/>
    </source>
</evidence>
<gene>
    <name evidence="9" type="ORF">N0V91_006046</name>
</gene>
<accession>A0A9W8ZE17</accession>
<keyword evidence="2 7" id="KW-0812">Transmembrane</keyword>
<dbReference type="InterPro" id="IPR049326">
    <property type="entry name" value="Rhodopsin_dom_fungi"/>
</dbReference>
<protein>
    <recommendedName>
        <fullName evidence="8">Rhodopsin domain-containing protein</fullName>
    </recommendedName>
</protein>
<comment type="similarity">
    <text evidence="5">Belongs to the SAT4 family.</text>
</comment>
<dbReference type="GO" id="GO:0016020">
    <property type="term" value="C:membrane"/>
    <property type="evidence" value="ECO:0007669"/>
    <property type="project" value="UniProtKB-SubCell"/>
</dbReference>
<dbReference type="InterPro" id="IPR052337">
    <property type="entry name" value="SAT4-like"/>
</dbReference>
<evidence type="ECO:0000256" key="6">
    <source>
        <dbReference type="SAM" id="MobiDB-lite"/>
    </source>
</evidence>
<dbReference type="OrthoDB" id="444631at2759"/>
<evidence type="ECO:0000259" key="8">
    <source>
        <dbReference type="Pfam" id="PF20684"/>
    </source>
</evidence>
<evidence type="ECO:0000256" key="4">
    <source>
        <dbReference type="ARBA" id="ARBA00023136"/>
    </source>
</evidence>
<proteinExistence type="inferred from homology"/>
<comment type="subcellular location">
    <subcellularLocation>
        <location evidence="1">Membrane</location>
        <topology evidence="1">Multi-pass membrane protein</topology>
    </subcellularLocation>
</comment>
<dbReference type="AlphaFoldDB" id="A0A9W8ZE17"/>
<feature type="transmembrane region" description="Helical" evidence="7">
    <location>
        <begin position="123"/>
        <end position="147"/>
    </location>
</feature>
<dbReference type="Pfam" id="PF20684">
    <property type="entry name" value="Fung_rhodopsin"/>
    <property type="match status" value="1"/>
</dbReference>
<keyword evidence="3 7" id="KW-1133">Transmembrane helix</keyword>
<evidence type="ECO:0000256" key="1">
    <source>
        <dbReference type="ARBA" id="ARBA00004141"/>
    </source>
</evidence>
<comment type="caution">
    <text evidence="9">The sequence shown here is derived from an EMBL/GenBank/DDBJ whole genome shotgun (WGS) entry which is preliminary data.</text>
</comment>
<feature type="transmembrane region" description="Helical" evidence="7">
    <location>
        <begin position="84"/>
        <end position="103"/>
    </location>
</feature>
<evidence type="ECO:0000256" key="7">
    <source>
        <dbReference type="SAM" id="Phobius"/>
    </source>
</evidence>
<evidence type="ECO:0000313" key="9">
    <source>
        <dbReference type="EMBL" id="KAJ4404144.1"/>
    </source>
</evidence>
<feature type="compositionally biased region" description="Polar residues" evidence="6">
    <location>
        <begin position="230"/>
        <end position="240"/>
    </location>
</feature>
<dbReference type="EMBL" id="JAPEVA010000045">
    <property type="protein sequence ID" value="KAJ4404144.1"/>
    <property type="molecule type" value="Genomic_DNA"/>
</dbReference>
<reference evidence="9" key="1">
    <citation type="submission" date="2022-10" db="EMBL/GenBank/DDBJ databases">
        <title>Tapping the CABI collections for fungal endophytes: first genome assemblies for Collariella, Neodidymelliopsis, Ascochyta clinopodiicola, Didymella pomorum, Didymosphaeria variabile, Neocosmospora piperis and Neocucurbitaria cava.</title>
        <authorList>
            <person name="Hill R."/>
        </authorList>
    </citation>
    <scope>NUCLEOTIDE SEQUENCE</scope>
    <source>
        <strain evidence="9">IMI 355091</strain>
    </source>
</reference>
<evidence type="ECO:0000256" key="2">
    <source>
        <dbReference type="ARBA" id="ARBA00022692"/>
    </source>
</evidence>
<dbReference type="PANTHER" id="PTHR33048:SF55">
    <property type="entry name" value="INTEGRAL MEMBRANE PROTEIN"/>
    <property type="match status" value="1"/>
</dbReference>
<feature type="transmembrane region" description="Helical" evidence="7">
    <location>
        <begin position="37"/>
        <end position="63"/>
    </location>
</feature>
<sequence length="240" mass="27387">MLKLIFAQSLLYQLAVNLVKATFVFQYLRIFSHLRYPKYYCFLLLFLVIGATAWGGFGIIFLCDPVKTYRDVRADWRCMNAEHHFWSTNIIGIIIDWVIWILPMPIVGNLKLPRRQKWGYWGFLGWVDFVWSTIELNVAIVCAPLLVMELLFAKWIPSMVPEQPMTASEDRKVMRRLTGLVLVTGDVEDDEKAAGQTQARRDTGVAGFDRGGSGDQGVPARPEDIRTPDPNWSTDSSSHS</sequence>
<name>A0A9W8ZE17_9PLEO</name>
<keyword evidence="10" id="KW-1185">Reference proteome</keyword>
<organism evidence="9 10">
    <name type="scientific">Didymella pomorum</name>
    <dbReference type="NCBI Taxonomy" id="749634"/>
    <lineage>
        <taxon>Eukaryota</taxon>
        <taxon>Fungi</taxon>
        <taxon>Dikarya</taxon>
        <taxon>Ascomycota</taxon>
        <taxon>Pezizomycotina</taxon>
        <taxon>Dothideomycetes</taxon>
        <taxon>Pleosporomycetidae</taxon>
        <taxon>Pleosporales</taxon>
        <taxon>Pleosporineae</taxon>
        <taxon>Didymellaceae</taxon>
        <taxon>Didymella</taxon>
    </lineage>
</organism>
<feature type="domain" description="Rhodopsin" evidence="8">
    <location>
        <begin position="4"/>
        <end position="122"/>
    </location>
</feature>
<keyword evidence="4 7" id="KW-0472">Membrane</keyword>
<evidence type="ECO:0000256" key="5">
    <source>
        <dbReference type="ARBA" id="ARBA00038359"/>
    </source>
</evidence>
<evidence type="ECO:0000256" key="3">
    <source>
        <dbReference type="ARBA" id="ARBA00022989"/>
    </source>
</evidence>
<dbReference type="Proteomes" id="UP001140510">
    <property type="component" value="Unassembled WGS sequence"/>
</dbReference>